<accession>A0A9D1HPE2</accession>
<comment type="caution">
    <text evidence="5">The sequence shown here is derived from an EMBL/GenBank/DDBJ whole genome shotgun (WGS) entry which is preliminary data.</text>
</comment>
<dbReference type="InterPro" id="IPR003593">
    <property type="entry name" value="AAA+_ATPase"/>
</dbReference>
<dbReference type="SMART" id="SM00382">
    <property type="entry name" value="AAA"/>
    <property type="match status" value="1"/>
</dbReference>
<dbReference type="GO" id="GO:0005524">
    <property type="term" value="F:ATP binding"/>
    <property type="evidence" value="ECO:0007669"/>
    <property type="project" value="UniProtKB-KW"/>
</dbReference>
<dbReference type="InterPro" id="IPR001482">
    <property type="entry name" value="T2SS/T4SS_dom"/>
</dbReference>
<name>A0A9D1HPE2_9FIRM</name>
<dbReference type="Gene3D" id="3.40.50.300">
    <property type="entry name" value="P-loop containing nucleotide triphosphate hydrolases"/>
    <property type="match status" value="1"/>
</dbReference>
<dbReference type="GO" id="GO:0016887">
    <property type="term" value="F:ATP hydrolysis activity"/>
    <property type="evidence" value="ECO:0007669"/>
    <property type="project" value="TreeGrafter"/>
</dbReference>
<evidence type="ECO:0000313" key="5">
    <source>
        <dbReference type="EMBL" id="HIU14273.1"/>
    </source>
</evidence>
<dbReference type="Gene3D" id="3.30.450.90">
    <property type="match status" value="1"/>
</dbReference>
<gene>
    <name evidence="5" type="primary">tadA</name>
    <name evidence="5" type="ORF">IAD15_09420</name>
</gene>
<reference evidence="5" key="1">
    <citation type="submission" date="2020-10" db="EMBL/GenBank/DDBJ databases">
        <authorList>
            <person name="Gilroy R."/>
        </authorList>
    </citation>
    <scope>NUCLEOTIDE SEQUENCE</scope>
    <source>
        <strain evidence="5">CHK195-11698</strain>
    </source>
</reference>
<feature type="domain" description="Bacterial type II secretion system protein E" evidence="4">
    <location>
        <begin position="200"/>
        <end position="214"/>
    </location>
</feature>
<keyword evidence="2" id="KW-0547">Nucleotide-binding</keyword>
<evidence type="ECO:0000256" key="3">
    <source>
        <dbReference type="ARBA" id="ARBA00022840"/>
    </source>
</evidence>
<comment type="similarity">
    <text evidence="1">Belongs to the GSP E family.</text>
</comment>
<proteinExistence type="inferred from homology"/>
<dbReference type="CDD" id="cd01129">
    <property type="entry name" value="PulE-GspE-like"/>
    <property type="match status" value="1"/>
</dbReference>
<dbReference type="AlphaFoldDB" id="A0A9D1HPE2"/>
<evidence type="ECO:0000259" key="4">
    <source>
        <dbReference type="PROSITE" id="PS00662"/>
    </source>
</evidence>
<sequence length="329" mass="37898">MESLLLSLLTEALLHQASDLHFISIDEAVVFMRKRGRIMPLRKLSEDLYHRLIQYLKFLSDIDLNRPRDLQTGHFTFRVQERDYHFRLSFVPGIKDEHLDLRILNNHPVLTLQDIVCDQHDLELFERLITAKSGMVVICGPTGSGKSTTLHTLLNLIDQSRTRNIITIEDPIEIENRHFIQIQVNEASGLDFTQALKQVLRHDPDVVMIGEIRDHASARLAMRLALSGHLTLTTLHAGNVKAGIRRLLNLGILEDDLKEVLKAMIAQKLIYPENQIQPLCLHEFLAYEQLMNYFNHHPYVYRTFDHVLDACQASGKLSAKDVIGEYEYH</sequence>
<organism evidence="5 6">
    <name type="scientific">Candidatus Fimiplasma intestinipullorum</name>
    <dbReference type="NCBI Taxonomy" id="2840825"/>
    <lineage>
        <taxon>Bacteria</taxon>
        <taxon>Bacillati</taxon>
        <taxon>Bacillota</taxon>
        <taxon>Clostridia</taxon>
        <taxon>Eubacteriales</taxon>
        <taxon>Candidatus Fimiplasma</taxon>
    </lineage>
</organism>
<dbReference type="Pfam" id="PF00437">
    <property type="entry name" value="T2SSE"/>
    <property type="match status" value="1"/>
</dbReference>
<dbReference type="SUPFAM" id="SSF52540">
    <property type="entry name" value="P-loop containing nucleoside triphosphate hydrolases"/>
    <property type="match status" value="1"/>
</dbReference>
<dbReference type="PROSITE" id="PS00662">
    <property type="entry name" value="T2SP_E"/>
    <property type="match status" value="1"/>
</dbReference>
<dbReference type="Proteomes" id="UP000824175">
    <property type="component" value="Unassembled WGS sequence"/>
</dbReference>
<keyword evidence="3" id="KW-0067">ATP-binding</keyword>
<protein>
    <submittedName>
        <fullName evidence="5">Flp pilus assembly complex ATPase component TadA</fullName>
    </submittedName>
</protein>
<dbReference type="EMBL" id="DVMJ01000080">
    <property type="protein sequence ID" value="HIU14273.1"/>
    <property type="molecule type" value="Genomic_DNA"/>
</dbReference>
<dbReference type="PANTHER" id="PTHR30258:SF2">
    <property type="entry name" value="COMG OPERON PROTEIN 1"/>
    <property type="match status" value="1"/>
</dbReference>
<dbReference type="GO" id="GO:0005886">
    <property type="term" value="C:plasma membrane"/>
    <property type="evidence" value="ECO:0007669"/>
    <property type="project" value="TreeGrafter"/>
</dbReference>
<evidence type="ECO:0000256" key="2">
    <source>
        <dbReference type="ARBA" id="ARBA00022741"/>
    </source>
</evidence>
<evidence type="ECO:0000313" key="6">
    <source>
        <dbReference type="Proteomes" id="UP000824175"/>
    </source>
</evidence>
<evidence type="ECO:0000256" key="1">
    <source>
        <dbReference type="ARBA" id="ARBA00006611"/>
    </source>
</evidence>
<dbReference type="InterPro" id="IPR027417">
    <property type="entry name" value="P-loop_NTPase"/>
</dbReference>
<reference evidence="5" key="2">
    <citation type="journal article" date="2021" name="PeerJ">
        <title>Extensive microbial diversity within the chicken gut microbiome revealed by metagenomics and culture.</title>
        <authorList>
            <person name="Gilroy R."/>
            <person name="Ravi A."/>
            <person name="Getino M."/>
            <person name="Pursley I."/>
            <person name="Horton D.L."/>
            <person name="Alikhan N.F."/>
            <person name="Baker D."/>
            <person name="Gharbi K."/>
            <person name="Hall N."/>
            <person name="Watson M."/>
            <person name="Adriaenssens E.M."/>
            <person name="Foster-Nyarko E."/>
            <person name="Jarju S."/>
            <person name="Secka A."/>
            <person name="Antonio M."/>
            <person name="Oren A."/>
            <person name="Chaudhuri R.R."/>
            <person name="La Ragione R."/>
            <person name="Hildebrand F."/>
            <person name="Pallen M.J."/>
        </authorList>
    </citation>
    <scope>NUCLEOTIDE SEQUENCE</scope>
    <source>
        <strain evidence="5">CHK195-11698</strain>
    </source>
</reference>
<dbReference type="PANTHER" id="PTHR30258">
    <property type="entry name" value="TYPE II SECRETION SYSTEM PROTEIN GSPE-RELATED"/>
    <property type="match status" value="1"/>
</dbReference>